<proteinExistence type="inferred from homology"/>
<organism evidence="9 10">
    <name type="scientific">Pseudaminobacter soli</name>
    <name type="common">ex Li et al. 2025</name>
    <dbReference type="NCBI Taxonomy" id="1295366"/>
    <lineage>
        <taxon>Bacteria</taxon>
        <taxon>Pseudomonadati</taxon>
        <taxon>Pseudomonadota</taxon>
        <taxon>Alphaproteobacteria</taxon>
        <taxon>Hyphomicrobiales</taxon>
        <taxon>Phyllobacteriaceae</taxon>
        <taxon>Pseudaminobacter</taxon>
    </lineage>
</organism>
<dbReference type="GO" id="GO:0005886">
    <property type="term" value="C:plasma membrane"/>
    <property type="evidence" value="ECO:0007669"/>
    <property type="project" value="UniProtKB-SubCell"/>
</dbReference>
<dbReference type="Gene3D" id="3.30.420.270">
    <property type="match status" value="1"/>
</dbReference>
<keyword evidence="4 7" id="KW-0812">Transmembrane</keyword>
<dbReference type="InterPro" id="IPR003400">
    <property type="entry name" value="ExbD"/>
</dbReference>
<evidence type="ECO:0000313" key="10">
    <source>
        <dbReference type="Proteomes" id="UP000240653"/>
    </source>
</evidence>
<reference evidence="9 10" key="1">
    <citation type="submission" date="2018-03" db="EMBL/GenBank/DDBJ databases">
        <title>The draft genome of Mesorhizobium soli JCM 19897.</title>
        <authorList>
            <person name="Li L."/>
            <person name="Liu L."/>
            <person name="Liang L."/>
            <person name="Wang T."/>
            <person name="Zhang X."/>
        </authorList>
    </citation>
    <scope>NUCLEOTIDE SEQUENCE [LARGE SCALE GENOMIC DNA]</scope>
    <source>
        <strain evidence="9 10">JCM 19897</strain>
    </source>
</reference>
<dbReference type="OrthoDB" id="9798629at2"/>
<evidence type="ECO:0000256" key="5">
    <source>
        <dbReference type="ARBA" id="ARBA00022989"/>
    </source>
</evidence>
<dbReference type="EMBL" id="PXYL01000006">
    <property type="protein sequence ID" value="PSJ60376.1"/>
    <property type="molecule type" value="Genomic_DNA"/>
</dbReference>
<dbReference type="PANTHER" id="PTHR30558">
    <property type="entry name" value="EXBD MEMBRANE COMPONENT OF PMF-DRIVEN MACROMOLECULE IMPORT SYSTEM"/>
    <property type="match status" value="1"/>
</dbReference>
<evidence type="ECO:0000256" key="1">
    <source>
        <dbReference type="ARBA" id="ARBA00004162"/>
    </source>
</evidence>
<sequence length="149" mass="15968">MGMSPRQTLGNRDGLVYRPSAEINVTPLVDVTLVLLIIFMVAAPLMMTGVRVDLPHTSAQKIGQIKKPVIVTVAPDGSVYLRSEKVALADLAARLDALRAAEGDAVVYIRADKGTDYGAVMDMLGRVNEAGYRRFSLLAQAPTKDTASP</sequence>
<evidence type="ECO:0000256" key="4">
    <source>
        <dbReference type="ARBA" id="ARBA00022692"/>
    </source>
</evidence>
<keyword evidence="7" id="KW-0813">Transport</keyword>
<accession>A0A2P7SCZ9</accession>
<comment type="caution">
    <text evidence="9">The sequence shown here is derived from an EMBL/GenBank/DDBJ whole genome shotgun (WGS) entry which is preliminary data.</text>
</comment>
<comment type="similarity">
    <text evidence="2 7">Belongs to the ExbD/TolR family.</text>
</comment>
<dbReference type="Proteomes" id="UP000240653">
    <property type="component" value="Unassembled WGS sequence"/>
</dbReference>
<evidence type="ECO:0000256" key="7">
    <source>
        <dbReference type="RuleBase" id="RU003879"/>
    </source>
</evidence>
<keyword evidence="5 8" id="KW-1133">Transmembrane helix</keyword>
<comment type="subcellular location">
    <subcellularLocation>
        <location evidence="1">Cell membrane</location>
        <topology evidence="1">Single-pass membrane protein</topology>
    </subcellularLocation>
    <subcellularLocation>
        <location evidence="7">Cell membrane</location>
        <topology evidence="7">Single-pass type II membrane protein</topology>
    </subcellularLocation>
</comment>
<dbReference type="Pfam" id="PF02472">
    <property type="entry name" value="ExbD"/>
    <property type="match status" value="1"/>
</dbReference>
<dbReference type="PANTHER" id="PTHR30558:SF7">
    <property type="entry name" value="TOL-PAL SYSTEM PROTEIN TOLR"/>
    <property type="match status" value="1"/>
</dbReference>
<evidence type="ECO:0000256" key="3">
    <source>
        <dbReference type="ARBA" id="ARBA00022475"/>
    </source>
</evidence>
<keyword evidence="10" id="KW-1185">Reference proteome</keyword>
<evidence type="ECO:0000256" key="8">
    <source>
        <dbReference type="SAM" id="Phobius"/>
    </source>
</evidence>
<evidence type="ECO:0000256" key="2">
    <source>
        <dbReference type="ARBA" id="ARBA00005811"/>
    </source>
</evidence>
<keyword evidence="7" id="KW-0653">Protein transport</keyword>
<feature type="transmembrane region" description="Helical" evidence="8">
    <location>
        <begin position="25"/>
        <end position="46"/>
    </location>
</feature>
<keyword evidence="6 8" id="KW-0472">Membrane</keyword>
<protein>
    <submittedName>
        <fullName evidence="9">Protein TolR</fullName>
    </submittedName>
</protein>
<keyword evidence="3" id="KW-1003">Cell membrane</keyword>
<gene>
    <name evidence="9" type="ORF">C7I85_14620</name>
</gene>
<dbReference type="GO" id="GO:0015031">
    <property type="term" value="P:protein transport"/>
    <property type="evidence" value="ECO:0007669"/>
    <property type="project" value="UniProtKB-KW"/>
</dbReference>
<evidence type="ECO:0000256" key="6">
    <source>
        <dbReference type="ARBA" id="ARBA00023136"/>
    </source>
</evidence>
<evidence type="ECO:0000313" key="9">
    <source>
        <dbReference type="EMBL" id="PSJ60376.1"/>
    </source>
</evidence>
<dbReference type="AlphaFoldDB" id="A0A2P7SCZ9"/>
<name>A0A2P7SCZ9_9HYPH</name>
<dbReference type="GO" id="GO:0022857">
    <property type="term" value="F:transmembrane transporter activity"/>
    <property type="evidence" value="ECO:0007669"/>
    <property type="project" value="InterPro"/>
</dbReference>